<evidence type="ECO:0000256" key="11">
    <source>
        <dbReference type="ARBA" id="ARBA00023319"/>
    </source>
</evidence>
<dbReference type="InterPro" id="IPR013162">
    <property type="entry name" value="CD80_C2-set"/>
</dbReference>
<keyword evidence="3" id="KW-1003">Cell membrane</keyword>
<feature type="domain" description="Immunoglobulin" evidence="16">
    <location>
        <begin position="296"/>
        <end position="374"/>
    </location>
</feature>
<keyword evidence="9" id="KW-1015">Disulfide bond</keyword>
<evidence type="ECO:0000256" key="2">
    <source>
        <dbReference type="ARBA" id="ARBA00004479"/>
    </source>
</evidence>
<evidence type="ECO:0000256" key="3">
    <source>
        <dbReference type="ARBA" id="ARBA00022475"/>
    </source>
</evidence>
<evidence type="ECO:0000259" key="15">
    <source>
        <dbReference type="SMART" id="SM00408"/>
    </source>
</evidence>
<dbReference type="SUPFAM" id="SSF48726">
    <property type="entry name" value="Immunoglobulin"/>
    <property type="match status" value="3"/>
</dbReference>
<keyword evidence="5" id="KW-0732">Signal</keyword>
<dbReference type="SMART" id="SM00406">
    <property type="entry name" value="IGv"/>
    <property type="match status" value="2"/>
</dbReference>
<evidence type="ECO:0000259" key="14">
    <source>
        <dbReference type="SMART" id="SM00406"/>
    </source>
</evidence>
<feature type="transmembrane region" description="Helical" evidence="13">
    <location>
        <begin position="484"/>
        <end position="507"/>
    </location>
</feature>
<feature type="domain" description="Immunoglobulin V-set" evidence="14">
    <location>
        <begin position="61"/>
        <end position="152"/>
    </location>
</feature>
<name>A0AA35PDY1_9SAUR</name>
<dbReference type="InterPro" id="IPR013098">
    <property type="entry name" value="Ig_I-set"/>
</dbReference>
<keyword evidence="10" id="KW-0325">Glycoprotein</keyword>
<dbReference type="EMBL" id="OX395133">
    <property type="protein sequence ID" value="CAI5781192.1"/>
    <property type="molecule type" value="Genomic_DNA"/>
</dbReference>
<dbReference type="PANTHER" id="PTHR12035">
    <property type="entry name" value="SIALIC ACID BINDING IMMUNOGLOBULIN-LIKE LECTIN"/>
    <property type="match status" value="1"/>
</dbReference>
<reference evidence="17" key="1">
    <citation type="submission" date="2022-12" db="EMBL/GenBank/DDBJ databases">
        <authorList>
            <person name="Alioto T."/>
            <person name="Alioto T."/>
            <person name="Gomez Garrido J."/>
        </authorList>
    </citation>
    <scope>NUCLEOTIDE SEQUENCE</scope>
</reference>
<comment type="subcellular location">
    <subcellularLocation>
        <location evidence="1">Cell membrane</location>
    </subcellularLocation>
    <subcellularLocation>
        <location evidence="2">Membrane</location>
        <topology evidence="2">Single-pass type I membrane protein</topology>
    </subcellularLocation>
</comment>
<evidence type="ECO:0000256" key="12">
    <source>
        <dbReference type="SAM" id="MobiDB-lite"/>
    </source>
</evidence>
<dbReference type="InterPro" id="IPR003598">
    <property type="entry name" value="Ig_sub2"/>
</dbReference>
<keyword evidence="6" id="KW-0677">Repeat</keyword>
<dbReference type="Pfam" id="PF08205">
    <property type="entry name" value="C2-set_2"/>
    <property type="match status" value="1"/>
</dbReference>
<dbReference type="GO" id="GO:0033691">
    <property type="term" value="F:sialic acid binding"/>
    <property type="evidence" value="ECO:0007669"/>
    <property type="project" value="TreeGrafter"/>
</dbReference>
<dbReference type="InterPro" id="IPR003599">
    <property type="entry name" value="Ig_sub"/>
</dbReference>
<organism evidence="17 18">
    <name type="scientific">Podarcis lilfordi</name>
    <name type="common">Lilford's wall lizard</name>
    <dbReference type="NCBI Taxonomy" id="74358"/>
    <lineage>
        <taxon>Eukaryota</taxon>
        <taxon>Metazoa</taxon>
        <taxon>Chordata</taxon>
        <taxon>Craniata</taxon>
        <taxon>Vertebrata</taxon>
        <taxon>Euteleostomi</taxon>
        <taxon>Lepidosauria</taxon>
        <taxon>Squamata</taxon>
        <taxon>Bifurcata</taxon>
        <taxon>Unidentata</taxon>
        <taxon>Episquamata</taxon>
        <taxon>Laterata</taxon>
        <taxon>Lacertibaenia</taxon>
        <taxon>Lacertidae</taxon>
        <taxon>Podarcis</taxon>
    </lineage>
</organism>
<dbReference type="Pfam" id="PF07686">
    <property type="entry name" value="V-set"/>
    <property type="match status" value="1"/>
</dbReference>
<evidence type="ECO:0000256" key="5">
    <source>
        <dbReference type="ARBA" id="ARBA00022729"/>
    </source>
</evidence>
<evidence type="ECO:0000256" key="13">
    <source>
        <dbReference type="SAM" id="Phobius"/>
    </source>
</evidence>
<keyword evidence="11" id="KW-0393">Immunoglobulin domain</keyword>
<evidence type="ECO:0000259" key="16">
    <source>
        <dbReference type="SMART" id="SM00409"/>
    </source>
</evidence>
<protein>
    <submittedName>
        <fullName evidence="17">Sialic acid-binding Ig-like lectin 10</fullName>
    </submittedName>
</protein>
<dbReference type="PANTHER" id="PTHR12035:SF125">
    <property type="entry name" value="SIALIC ACID-BINDING IG-LIKE LECTIN 5"/>
    <property type="match status" value="1"/>
</dbReference>
<dbReference type="SMART" id="SM00408">
    <property type="entry name" value="IGc2"/>
    <property type="match status" value="1"/>
</dbReference>
<accession>A0AA35PDY1</accession>
<gene>
    <name evidence="17" type="ORF">PODLI_1B001165</name>
</gene>
<keyword evidence="4 13" id="KW-0812">Transmembrane</keyword>
<dbReference type="InterPro" id="IPR013106">
    <property type="entry name" value="Ig_V-set"/>
</dbReference>
<dbReference type="InterPro" id="IPR013783">
    <property type="entry name" value="Ig-like_fold"/>
</dbReference>
<evidence type="ECO:0000256" key="10">
    <source>
        <dbReference type="ARBA" id="ARBA00023180"/>
    </source>
</evidence>
<evidence type="ECO:0000256" key="6">
    <source>
        <dbReference type="ARBA" id="ARBA00022737"/>
    </source>
</evidence>
<dbReference type="InterPro" id="IPR051036">
    <property type="entry name" value="SIGLEC"/>
</dbReference>
<feature type="domain" description="Immunoglobulin V-set" evidence="14">
    <location>
        <begin position="306"/>
        <end position="358"/>
    </location>
</feature>
<keyword evidence="8 13" id="KW-0472">Membrane</keyword>
<evidence type="ECO:0000256" key="7">
    <source>
        <dbReference type="ARBA" id="ARBA00022989"/>
    </source>
</evidence>
<dbReference type="Proteomes" id="UP001178461">
    <property type="component" value="Chromosome 8"/>
</dbReference>
<dbReference type="AlphaFoldDB" id="A0AA35PDY1"/>
<feature type="domain" description="Immunoglobulin subtype 2" evidence="15">
    <location>
        <begin position="302"/>
        <end position="363"/>
    </location>
</feature>
<feature type="region of interest" description="Disordered" evidence="12">
    <location>
        <begin position="554"/>
        <end position="619"/>
    </location>
</feature>
<evidence type="ECO:0000313" key="17">
    <source>
        <dbReference type="EMBL" id="CAI5781192.1"/>
    </source>
</evidence>
<dbReference type="Gene3D" id="2.60.40.10">
    <property type="entry name" value="Immunoglobulins"/>
    <property type="match status" value="3"/>
</dbReference>
<dbReference type="InterPro" id="IPR036179">
    <property type="entry name" value="Ig-like_dom_sf"/>
</dbReference>
<evidence type="ECO:0000256" key="4">
    <source>
        <dbReference type="ARBA" id="ARBA00022692"/>
    </source>
</evidence>
<evidence type="ECO:0000313" key="18">
    <source>
        <dbReference type="Proteomes" id="UP001178461"/>
    </source>
</evidence>
<keyword evidence="18" id="KW-1185">Reference proteome</keyword>
<proteinExistence type="predicted"/>
<sequence length="619" mass="68305">MPRGRRTIQLMNLPWGMKSPVSLMPMVTLLILPFLCKGLQSQFPGYELKALEAVTVQRGLCVHIPCNFTYPTSQYSAELYVYWIKNDHAGSTWRRYTRNSVAGIIVASNDKDQSIASFAGNRFQLTGNPSEGDCSFSINDVKFEDEGQYYFRIEKGTIKFSYRFSFISPHVSVTELAKPKILNLSEVVLGKSVTLICQAPGTCPWKESWSQPKISWSNLPGTTTAQNHQHSNGSWTFASGFTFTPISQDQGRALTCRVRYPAVDTTVANTISLEVVYPPQDIRITRPGHPDFSAQKEKLVVREGDTVSLLCEAQGKPIPSVTWMKKNKTLNNHMQGSKETLQLSNIKSEDAGMYQCQAENLHGSIRKNISVIVQYAPKLSKKPQKNTTCWRKDHDILCNCSLHSKPLPQIHWQVGGMTVAENTSTADLKVSSSVQKNEVTSSLIWTGSPDGDLSIICLGNNSLGVYTMQFLLGSLKTGAGSHSALLLSGLCGALLAAVVFLLCLGLIKFYKKRKATLKAAIPEAMDSANYVNSANGGQQRANNFSLIYSNILPQGQRSPHVGTPKAAGERTPKPRQIPRPPSPSAEEPDEVHYTTVAFKSKGPPPPVEESVEYSEIRRE</sequence>
<feature type="domain" description="Immunoglobulin" evidence="16">
    <location>
        <begin position="182"/>
        <end position="276"/>
    </location>
</feature>
<dbReference type="SMART" id="SM00409">
    <property type="entry name" value="IG"/>
    <property type="match status" value="3"/>
</dbReference>
<keyword evidence="7 13" id="KW-1133">Transmembrane helix</keyword>
<dbReference type="Pfam" id="PF07679">
    <property type="entry name" value="I-set"/>
    <property type="match status" value="1"/>
</dbReference>
<evidence type="ECO:0000256" key="1">
    <source>
        <dbReference type="ARBA" id="ARBA00004236"/>
    </source>
</evidence>
<evidence type="ECO:0000256" key="9">
    <source>
        <dbReference type="ARBA" id="ARBA00023157"/>
    </source>
</evidence>
<feature type="domain" description="Immunoglobulin" evidence="16">
    <location>
        <begin position="51"/>
        <end position="176"/>
    </location>
</feature>
<dbReference type="GO" id="GO:0007155">
    <property type="term" value="P:cell adhesion"/>
    <property type="evidence" value="ECO:0007669"/>
    <property type="project" value="TreeGrafter"/>
</dbReference>
<evidence type="ECO:0000256" key="8">
    <source>
        <dbReference type="ARBA" id="ARBA00023136"/>
    </source>
</evidence>
<dbReference type="GO" id="GO:0005886">
    <property type="term" value="C:plasma membrane"/>
    <property type="evidence" value="ECO:0007669"/>
    <property type="project" value="UniProtKB-SubCell"/>
</dbReference>
<dbReference type="FunFam" id="2.60.40.10:FF:000273">
    <property type="entry name" value="contactin-3 isoform X1"/>
    <property type="match status" value="1"/>
</dbReference>